<dbReference type="Proteomes" id="UP000325313">
    <property type="component" value="Unassembled WGS sequence"/>
</dbReference>
<evidence type="ECO:0000313" key="3">
    <source>
        <dbReference type="Proteomes" id="UP000325313"/>
    </source>
</evidence>
<name>A0A5B0S7J4_PUCGR</name>
<dbReference type="Pfam" id="PF18718">
    <property type="entry name" value="CxC5"/>
    <property type="match status" value="1"/>
</dbReference>
<proteinExistence type="predicted"/>
<dbReference type="InterPro" id="IPR041539">
    <property type="entry name" value="CxC5"/>
</dbReference>
<evidence type="ECO:0000259" key="1">
    <source>
        <dbReference type="Pfam" id="PF18718"/>
    </source>
</evidence>
<sequence>MVKFLCVAANVVINSNGIMAELGDGRIPTRIVHQSLFPPVEHCQKCSKKRPMRRSSLFGYLYDVDGGHTIEHFSLYCQPCQTSYHMSQMLQRCSVFSIANLYNSTFMGDHTPPMFTAQQSFFPCLSVEVCKDGMDIDTLIFNHASRDKVLMVPSSGPIGTSFPVLPLNLFRGSG</sequence>
<organism evidence="2 3">
    <name type="scientific">Puccinia graminis f. sp. tritici</name>
    <dbReference type="NCBI Taxonomy" id="56615"/>
    <lineage>
        <taxon>Eukaryota</taxon>
        <taxon>Fungi</taxon>
        <taxon>Dikarya</taxon>
        <taxon>Basidiomycota</taxon>
        <taxon>Pucciniomycotina</taxon>
        <taxon>Pucciniomycetes</taxon>
        <taxon>Pucciniales</taxon>
        <taxon>Pucciniaceae</taxon>
        <taxon>Puccinia</taxon>
    </lineage>
</organism>
<feature type="domain" description="CxC5 like cysteine cluster associated with KDZ" evidence="1">
    <location>
        <begin position="32"/>
        <end position="87"/>
    </location>
</feature>
<protein>
    <recommendedName>
        <fullName evidence="1">CxC5 like cysteine cluster associated with KDZ domain-containing protein</fullName>
    </recommendedName>
</protein>
<reference evidence="2 3" key="1">
    <citation type="submission" date="2019-05" db="EMBL/GenBank/DDBJ databases">
        <title>Emergence of the Ug99 lineage of the wheat stem rust pathogen through somatic hybridization.</title>
        <authorList>
            <person name="Li F."/>
            <person name="Upadhyaya N.M."/>
            <person name="Sperschneider J."/>
            <person name="Matny O."/>
            <person name="Nguyen-Phuc H."/>
            <person name="Mago R."/>
            <person name="Raley C."/>
            <person name="Miller M.E."/>
            <person name="Silverstein K.A.T."/>
            <person name="Henningsen E."/>
            <person name="Hirsch C.D."/>
            <person name="Visser B."/>
            <person name="Pretorius Z.A."/>
            <person name="Steffenson B.J."/>
            <person name="Schwessinger B."/>
            <person name="Dodds P.N."/>
            <person name="Figueroa M."/>
        </authorList>
    </citation>
    <scope>NUCLEOTIDE SEQUENCE [LARGE SCALE GENOMIC DNA]</scope>
    <source>
        <strain evidence="2 3">Ug99</strain>
    </source>
</reference>
<evidence type="ECO:0000313" key="2">
    <source>
        <dbReference type="EMBL" id="KAA1134116.1"/>
    </source>
</evidence>
<gene>
    <name evidence="2" type="ORF">PGTUg99_027801</name>
</gene>
<dbReference type="AlphaFoldDB" id="A0A5B0S7J4"/>
<dbReference type="EMBL" id="VDEP01000069">
    <property type="protein sequence ID" value="KAA1134116.1"/>
    <property type="molecule type" value="Genomic_DNA"/>
</dbReference>
<comment type="caution">
    <text evidence="2">The sequence shown here is derived from an EMBL/GenBank/DDBJ whole genome shotgun (WGS) entry which is preliminary data.</text>
</comment>
<accession>A0A5B0S7J4</accession>